<organism evidence="1 2">
    <name type="scientific">Sphingobium yanoikuyae ATCC 51230</name>
    <dbReference type="NCBI Taxonomy" id="883163"/>
    <lineage>
        <taxon>Bacteria</taxon>
        <taxon>Pseudomonadati</taxon>
        <taxon>Pseudomonadota</taxon>
        <taxon>Alphaproteobacteria</taxon>
        <taxon>Sphingomonadales</taxon>
        <taxon>Sphingomonadaceae</taxon>
        <taxon>Sphingobium</taxon>
    </lineage>
</organism>
<dbReference type="Proteomes" id="UP000009887">
    <property type="component" value="Unassembled WGS sequence"/>
</dbReference>
<comment type="caution">
    <text evidence="1">The sequence shown here is derived from an EMBL/GenBank/DDBJ whole genome shotgun (WGS) entry which is preliminary data.</text>
</comment>
<dbReference type="AlphaFoldDB" id="K9D479"/>
<evidence type="ECO:0000313" key="2">
    <source>
        <dbReference type="Proteomes" id="UP000009887"/>
    </source>
</evidence>
<reference evidence="1 2" key="1">
    <citation type="submission" date="2012-09" db="EMBL/GenBank/DDBJ databases">
        <title>The Genome Sequence of Sphingobium yanoikuyae ATCC 51230.</title>
        <authorList>
            <consortium name="The Broad Institute Genome Sequencing Platform"/>
            <person name="Earl A."/>
            <person name="Ward D."/>
            <person name="Feldgarden M."/>
            <person name="Gevers D."/>
            <person name="Huys G."/>
            <person name="Walker B."/>
            <person name="Young S.K."/>
            <person name="Zeng Q."/>
            <person name="Gargeya S."/>
            <person name="Fitzgerald M."/>
            <person name="Haas B."/>
            <person name="Abouelleil A."/>
            <person name="Alvarado L."/>
            <person name="Arachchi H.M."/>
            <person name="Berlin A.M."/>
            <person name="Chapman S.B."/>
            <person name="Goldberg J."/>
            <person name="Griggs A."/>
            <person name="Gujja S."/>
            <person name="Hansen M."/>
            <person name="Howarth C."/>
            <person name="Imamovic A."/>
            <person name="Larimer J."/>
            <person name="McCowen C."/>
            <person name="Montmayeur A."/>
            <person name="Murphy C."/>
            <person name="Neiman D."/>
            <person name="Pearson M."/>
            <person name="Priest M."/>
            <person name="Roberts A."/>
            <person name="Saif S."/>
            <person name="Shea T."/>
            <person name="Sisk P."/>
            <person name="Sykes S."/>
            <person name="Wortman J."/>
            <person name="Nusbaum C."/>
            <person name="Birren B."/>
        </authorList>
    </citation>
    <scope>NUCLEOTIDE SEQUENCE [LARGE SCALE GENOMIC DNA]</scope>
    <source>
        <strain evidence="1 2">ATCC 51230</strain>
    </source>
</reference>
<keyword evidence="2" id="KW-1185">Reference proteome</keyword>
<accession>K9D479</accession>
<evidence type="ECO:0000313" key="1">
    <source>
        <dbReference type="EMBL" id="EKU72355.1"/>
    </source>
</evidence>
<proteinExistence type="predicted"/>
<gene>
    <name evidence="1" type="ORF">HMPREF9718_04998</name>
</gene>
<dbReference type="PATRIC" id="fig|883163.3.peg.5021"/>
<protein>
    <submittedName>
        <fullName evidence="1">Uncharacterized protein</fullName>
    </submittedName>
</protein>
<dbReference type="HOGENOM" id="CLU_2847602_0_0_5"/>
<sequence>MTEDGFLCAKLRDNLRFYEDRARQERAAAESTNKPEAASAHRLLAIQYEADARELRAELVMTGAP</sequence>
<dbReference type="EMBL" id="AGZU01000022">
    <property type="protein sequence ID" value="EKU72355.1"/>
    <property type="molecule type" value="Genomic_DNA"/>
</dbReference>
<name>K9D479_SPHYA</name>